<dbReference type="Pfam" id="PF12796">
    <property type="entry name" value="Ank_2"/>
    <property type="match status" value="1"/>
</dbReference>
<dbReference type="OrthoDB" id="19174at2759"/>
<dbReference type="Gene3D" id="1.25.40.20">
    <property type="entry name" value="Ankyrin repeat-containing domain"/>
    <property type="match status" value="1"/>
</dbReference>
<dbReference type="EMBL" id="LVYI01000004">
    <property type="protein sequence ID" value="OAP60757.1"/>
    <property type="molecule type" value="Genomic_DNA"/>
</dbReference>
<comment type="caution">
    <text evidence="3">The sequence shown here is derived from an EMBL/GenBank/DDBJ whole genome shotgun (WGS) entry which is preliminary data.</text>
</comment>
<organism evidence="3 4">
    <name type="scientific">Fonsecaea erecta</name>
    <dbReference type="NCBI Taxonomy" id="1367422"/>
    <lineage>
        <taxon>Eukaryota</taxon>
        <taxon>Fungi</taxon>
        <taxon>Dikarya</taxon>
        <taxon>Ascomycota</taxon>
        <taxon>Pezizomycotina</taxon>
        <taxon>Eurotiomycetes</taxon>
        <taxon>Chaetothyriomycetidae</taxon>
        <taxon>Chaetothyriales</taxon>
        <taxon>Herpotrichiellaceae</taxon>
        <taxon>Fonsecaea</taxon>
    </lineage>
</organism>
<evidence type="ECO:0000256" key="1">
    <source>
        <dbReference type="PROSITE-ProRule" id="PRU00023"/>
    </source>
</evidence>
<evidence type="ECO:0000256" key="2">
    <source>
        <dbReference type="SAM" id="MobiDB-lite"/>
    </source>
</evidence>
<proteinExistence type="predicted"/>
<dbReference type="InterPro" id="IPR036770">
    <property type="entry name" value="Ankyrin_rpt-contain_sf"/>
</dbReference>
<dbReference type="STRING" id="1367422.A0A178ZLV6"/>
<dbReference type="Proteomes" id="UP000078343">
    <property type="component" value="Unassembled WGS sequence"/>
</dbReference>
<dbReference type="InterPro" id="IPR002110">
    <property type="entry name" value="Ankyrin_rpt"/>
</dbReference>
<evidence type="ECO:0000313" key="3">
    <source>
        <dbReference type="EMBL" id="OAP60757.1"/>
    </source>
</evidence>
<evidence type="ECO:0000313" key="4">
    <source>
        <dbReference type="Proteomes" id="UP000078343"/>
    </source>
</evidence>
<feature type="region of interest" description="Disordered" evidence="2">
    <location>
        <begin position="167"/>
        <end position="204"/>
    </location>
</feature>
<accession>A0A178ZLV6</accession>
<name>A0A178ZLV6_9EURO</name>
<dbReference type="PROSITE" id="PS50088">
    <property type="entry name" value="ANK_REPEAT"/>
    <property type="match status" value="1"/>
</dbReference>
<feature type="repeat" description="ANK" evidence="1">
    <location>
        <begin position="40"/>
        <end position="73"/>
    </location>
</feature>
<dbReference type="SUPFAM" id="SSF48403">
    <property type="entry name" value="Ankyrin repeat"/>
    <property type="match status" value="1"/>
</dbReference>
<gene>
    <name evidence="3" type="ORF">AYL99_05759</name>
</gene>
<keyword evidence="1" id="KW-0040">ANK repeat</keyword>
<protein>
    <submittedName>
        <fullName evidence="3">Uncharacterized protein</fullName>
    </submittedName>
</protein>
<dbReference type="AlphaFoldDB" id="A0A178ZLV6"/>
<keyword evidence="4" id="KW-1185">Reference proteome</keyword>
<feature type="compositionally biased region" description="Basic and acidic residues" evidence="2">
    <location>
        <begin position="182"/>
        <end position="204"/>
    </location>
</feature>
<dbReference type="GeneID" id="30009927"/>
<dbReference type="SMART" id="SM00248">
    <property type="entry name" value="ANK"/>
    <property type="match status" value="1"/>
</dbReference>
<dbReference type="RefSeq" id="XP_018694124.1">
    <property type="nucleotide sequence ID" value="XM_018837271.1"/>
</dbReference>
<sequence>MAAESTLNPFLLAASTPDPDHRLLPLLRSRPELASAQDAHGYSLLHAAASYNHVDLLRALVNEFKVDVNLKDEDGETCLFVAETVEVAKCLVEELHVDLRVQNDEGMDALEKFESEQEFPEVAEYLRTLPSLLDPTAGTASIRPGPVSNGTQRLPSLPPNVSINIGMETEPTSGTPEQEPDPEFRRRIEELAAKENFHTADGQRELRELITDAVRDVGNEGRDVRRRVQ</sequence>
<reference evidence="3 4" key="1">
    <citation type="submission" date="2016-04" db="EMBL/GenBank/DDBJ databases">
        <title>Draft genome of Fonsecaea erecta CBS 125763.</title>
        <authorList>
            <person name="Weiss V.A."/>
            <person name="Vicente V.A."/>
            <person name="Raittz R.T."/>
            <person name="Moreno L.F."/>
            <person name="De Souza E.M."/>
            <person name="Pedrosa F.O."/>
            <person name="Steffens M.B."/>
            <person name="Faoro H."/>
            <person name="Tadra-Sfeir M.Z."/>
            <person name="Najafzadeh M.J."/>
            <person name="Felipe M.S."/>
            <person name="Teixeira M."/>
            <person name="Sun J."/>
            <person name="Xi L."/>
            <person name="Gomes R."/>
            <person name="De Azevedo C.M."/>
            <person name="Salgado C.G."/>
            <person name="Da Silva M.B."/>
            <person name="Nascimento M.F."/>
            <person name="Queiroz-Telles F."/>
            <person name="Attili D.S."/>
            <person name="Gorbushina A."/>
        </authorList>
    </citation>
    <scope>NUCLEOTIDE SEQUENCE [LARGE SCALE GENOMIC DNA]</scope>
    <source>
        <strain evidence="3 4">CBS 125763</strain>
    </source>
</reference>